<dbReference type="SMART" id="SM00382">
    <property type="entry name" value="AAA"/>
    <property type="match status" value="1"/>
</dbReference>
<dbReference type="EMBL" id="JAGMWT010000024">
    <property type="protein sequence ID" value="KAH7111296.1"/>
    <property type="molecule type" value="Genomic_DNA"/>
</dbReference>
<protein>
    <recommendedName>
        <fullName evidence="3">NACHT domain-containing protein</fullName>
    </recommendedName>
</protein>
<dbReference type="PANTHER" id="PTHR46312:SF2">
    <property type="entry name" value="NUCLEOTIDE-BINDING OLIGOMERIZATION DOMAIN-CONTAINING PROTEIN 2-LIKE"/>
    <property type="match status" value="1"/>
</dbReference>
<dbReference type="PROSITE" id="PS50837">
    <property type="entry name" value="NACHT"/>
    <property type="match status" value="1"/>
</dbReference>
<accession>A0A9P9D2M0</accession>
<keyword evidence="5" id="KW-1185">Reference proteome</keyword>
<dbReference type="InterPro" id="IPR016024">
    <property type="entry name" value="ARM-type_fold"/>
</dbReference>
<sequence>MTLTNTSQTIPLAKKTIVSYLVLTGGTIIASLWLLRTLAHANAARQTHRRQDPTPSSQRGAHLRQVYPTKDDPEEDGAGPDIDIIAIHGLDTNSEKTWTWKNEKKDIQVNWLSHSDMLPKYVGKARIFTYDWPGDLLQPSDLVQKTQDEFAVLLFQEIRSRLQITSDPATSEDRPILFIASCLGGIVLMKALVGAGSTYQSVRRATRGIIFLATPFRGTSFQDVAALAEPGLNAWAWIRGREVIKLLTIVKEPTLDLVKLVQDFTSLCQDKDYPCQVSTFYEKGKTSLPSNLFPWLPAWLRQEKLLVNESSAALDMVSQPLPLSRPHILMNKFAHSNCTDECKKDCTESVDFGHVSGKIVEMLQKIRQGSPLEQADAWIRTEHYTQGKLNIERLSGEVLPMDRCYINLAIVRKTAQHGKEGLGENASPHMSPFSLTARLNVETPDENVQMELPSLFDPRKDSNGQTIKPRRIFIRGRAGVGKTTLCKKMASGFPTDEFRKWNELFDRVLWVPLRRLKEWSPPQYDLEELFSHEFFAKRDRETRAALAKELRHVVEKGRTLFILDGVDEIAQELARKDFKSDFLKYLLDQPNVVITSRPHVSLPANVRPPDVELETIGFYPVQVEEYLKATFTNPKKVEDVQSYLKAHQLIQDLVRIPIQLDALCYTWDNFDGKAVPQTMTAIYKAIEESLWKKDVLRLGKRENGELVTKDDIKDETMDQIENLVESEVFLLEGLAFTGLRNDVINFGLEHRKALPKEFKLSNKSVYWDRTLPHLSFLRTSDPSEEDHNRDYHFLHLTFQEYFAARYFVRQWKAKQPLHCLQFTQIGEAKIEPTTKIKPTTFLQEHKYDPRYDIFWRFVAGLLDADGEALGFFQAIVKEPRDLLGPTHQRLVMHCLSEVERKGTTFTELRPKLEKELEQWLLFECESTKDCWLAREIECPEQVFINALKQASEEARVILLESLGSRAVVPSSVIDVAIPWLEDCASKHLYVAILRILTHQHTALQDTMLQGVAARLEHEERDVREAAVEVLQGRADLTEEMLQGIAAQLEHEKWDVRRAATKALQGQADLTEEMLQGIAARLEHKDWDVQLAAIKVLQGQTDVTEEILRGIAARLEHKDWSVRLAAIRALVNQAVLSLEVLGPYVKPLYNALIQKSFKENVYWYASDGGFIGIGLRHIPLNCKQEHQTSENIWEIWTKLGVPLSTS</sequence>
<dbReference type="Gene3D" id="3.40.50.1820">
    <property type="entry name" value="alpha/beta hydrolase"/>
    <property type="match status" value="1"/>
</dbReference>
<dbReference type="Proteomes" id="UP000700596">
    <property type="component" value="Unassembled WGS sequence"/>
</dbReference>
<evidence type="ECO:0000313" key="4">
    <source>
        <dbReference type="EMBL" id="KAH7111296.1"/>
    </source>
</evidence>
<organism evidence="4 5">
    <name type="scientific">Dendryphion nanum</name>
    <dbReference type="NCBI Taxonomy" id="256645"/>
    <lineage>
        <taxon>Eukaryota</taxon>
        <taxon>Fungi</taxon>
        <taxon>Dikarya</taxon>
        <taxon>Ascomycota</taxon>
        <taxon>Pezizomycotina</taxon>
        <taxon>Dothideomycetes</taxon>
        <taxon>Pleosporomycetidae</taxon>
        <taxon>Pleosporales</taxon>
        <taxon>Torulaceae</taxon>
        <taxon>Dendryphion</taxon>
    </lineage>
</organism>
<dbReference type="InterPro" id="IPR027417">
    <property type="entry name" value="P-loop_NTPase"/>
</dbReference>
<dbReference type="SUPFAM" id="SSF48371">
    <property type="entry name" value="ARM repeat"/>
    <property type="match status" value="1"/>
</dbReference>
<feature type="region of interest" description="Disordered" evidence="1">
    <location>
        <begin position="45"/>
        <end position="81"/>
    </location>
</feature>
<feature type="transmembrane region" description="Helical" evidence="2">
    <location>
        <begin position="17"/>
        <end position="35"/>
    </location>
</feature>
<dbReference type="InterPro" id="IPR003593">
    <property type="entry name" value="AAA+_ATPase"/>
</dbReference>
<dbReference type="OrthoDB" id="427518at2759"/>
<comment type="caution">
    <text evidence="4">The sequence shown here is derived from an EMBL/GenBank/DDBJ whole genome shotgun (WGS) entry which is preliminary data.</text>
</comment>
<keyword evidence="2" id="KW-0472">Membrane</keyword>
<dbReference type="InterPro" id="IPR029058">
    <property type="entry name" value="AB_hydrolase_fold"/>
</dbReference>
<dbReference type="InterPro" id="IPR011989">
    <property type="entry name" value="ARM-like"/>
</dbReference>
<dbReference type="Gene3D" id="1.25.10.10">
    <property type="entry name" value="Leucine-rich Repeat Variant"/>
    <property type="match status" value="1"/>
</dbReference>
<keyword evidence="2" id="KW-0812">Transmembrane</keyword>
<evidence type="ECO:0000313" key="5">
    <source>
        <dbReference type="Proteomes" id="UP000700596"/>
    </source>
</evidence>
<dbReference type="SUPFAM" id="SSF52540">
    <property type="entry name" value="P-loop containing nucleoside triphosphate hydrolases"/>
    <property type="match status" value="1"/>
</dbReference>
<dbReference type="InterPro" id="IPR007111">
    <property type="entry name" value="NACHT_NTPase"/>
</dbReference>
<evidence type="ECO:0000256" key="2">
    <source>
        <dbReference type="SAM" id="Phobius"/>
    </source>
</evidence>
<dbReference type="Gene3D" id="3.40.50.300">
    <property type="entry name" value="P-loop containing nucleotide triphosphate hydrolases"/>
    <property type="match status" value="1"/>
</dbReference>
<dbReference type="Pfam" id="PF23238">
    <property type="entry name" value="DUF7068"/>
    <property type="match status" value="1"/>
</dbReference>
<feature type="domain" description="NACHT" evidence="3">
    <location>
        <begin position="470"/>
        <end position="598"/>
    </location>
</feature>
<reference evidence="4" key="1">
    <citation type="journal article" date="2021" name="Nat. Commun.">
        <title>Genetic determinants of endophytism in the Arabidopsis root mycobiome.</title>
        <authorList>
            <person name="Mesny F."/>
            <person name="Miyauchi S."/>
            <person name="Thiergart T."/>
            <person name="Pickel B."/>
            <person name="Atanasova L."/>
            <person name="Karlsson M."/>
            <person name="Huettel B."/>
            <person name="Barry K.W."/>
            <person name="Haridas S."/>
            <person name="Chen C."/>
            <person name="Bauer D."/>
            <person name="Andreopoulos W."/>
            <person name="Pangilinan J."/>
            <person name="LaButti K."/>
            <person name="Riley R."/>
            <person name="Lipzen A."/>
            <person name="Clum A."/>
            <person name="Drula E."/>
            <person name="Henrissat B."/>
            <person name="Kohler A."/>
            <person name="Grigoriev I.V."/>
            <person name="Martin F.M."/>
            <person name="Hacquard S."/>
        </authorList>
    </citation>
    <scope>NUCLEOTIDE SEQUENCE</scope>
    <source>
        <strain evidence="4">MPI-CAGE-CH-0243</strain>
    </source>
</reference>
<dbReference type="Pfam" id="PF05729">
    <property type="entry name" value="NACHT"/>
    <property type="match status" value="1"/>
</dbReference>
<name>A0A9P9D2M0_9PLEO</name>
<evidence type="ECO:0000256" key="1">
    <source>
        <dbReference type="SAM" id="MobiDB-lite"/>
    </source>
</evidence>
<dbReference type="InterPro" id="IPR055496">
    <property type="entry name" value="DUF7068"/>
</dbReference>
<dbReference type="AlphaFoldDB" id="A0A9P9D2M0"/>
<keyword evidence="2" id="KW-1133">Transmembrane helix</keyword>
<gene>
    <name evidence="4" type="ORF">B0J11DRAFT_194475</name>
</gene>
<dbReference type="SUPFAM" id="SSF53474">
    <property type="entry name" value="alpha/beta-Hydrolases"/>
    <property type="match status" value="1"/>
</dbReference>
<dbReference type="PANTHER" id="PTHR46312">
    <property type="entry name" value="NACHT DOMAIN-CONTAINING PROTEIN"/>
    <property type="match status" value="1"/>
</dbReference>
<proteinExistence type="predicted"/>
<evidence type="ECO:0000259" key="3">
    <source>
        <dbReference type="PROSITE" id="PS50837"/>
    </source>
</evidence>